<name>A0A7Y9K0G9_9SPHN</name>
<dbReference type="AlphaFoldDB" id="A0A7Y9K0G9"/>
<gene>
    <name evidence="1" type="ORF">HD841_000680</name>
</gene>
<dbReference type="EMBL" id="JACCBY010000001">
    <property type="protein sequence ID" value="NYD88911.1"/>
    <property type="molecule type" value="Genomic_DNA"/>
</dbReference>
<accession>A0A7Y9K0G9</accession>
<reference evidence="1 2" key="1">
    <citation type="submission" date="2020-08" db="EMBL/GenBank/DDBJ databases">
        <title>The Agave Microbiome: Exploring the role of microbial communities in plant adaptations to desert environments.</title>
        <authorList>
            <person name="Partida-Martinez L.P."/>
        </authorList>
    </citation>
    <scope>NUCLEOTIDE SEQUENCE [LARGE SCALE GENOMIC DNA]</scope>
    <source>
        <strain evidence="1 2">AS2.3</strain>
    </source>
</reference>
<evidence type="ECO:0000313" key="2">
    <source>
        <dbReference type="Proteomes" id="UP000517753"/>
    </source>
</evidence>
<protein>
    <recommendedName>
        <fullName evidence="3">Acyl-CoA transferase</fullName>
    </recommendedName>
</protein>
<proteinExistence type="predicted"/>
<dbReference type="Proteomes" id="UP000517753">
    <property type="component" value="Unassembled WGS sequence"/>
</dbReference>
<comment type="caution">
    <text evidence="1">The sequence shown here is derived from an EMBL/GenBank/DDBJ whole genome shotgun (WGS) entry which is preliminary data.</text>
</comment>
<evidence type="ECO:0000313" key="1">
    <source>
        <dbReference type="EMBL" id="NYD88911.1"/>
    </source>
</evidence>
<evidence type="ECO:0008006" key="3">
    <source>
        <dbReference type="Google" id="ProtNLM"/>
    </source>
</evidence>
<dbReference type="RefSeq" id="WP_179507449.1">
    <property type="nucleotide sequence ID" value="NZ_JACCBY010000001.1"/>
</dbReference>
<organism evidence="1 2">
    <name type="scientific">Sphingomonas melonis</name>
    <dbReference type="NCBI Taxonomy" id="152682"/>
    <lineage>
        <taxon>Bacteria</taxon>
        <taxon>Pseudomonadati</taxon>
        <taxon>Pseudomonadota</taxon>
        <taxon>Alphaproteobacteria</taxon>
        <taxon>Sphingomonadales</taxon>
        <taxon>Sphingomonadaceae</taxon>
        <taxon>Sphingomonas</taxon>
    </lineage>
</organism>
<keyword evidence="2" id="KW-1185">Reference proteome</keyword>
<sequence>MSHRLDVLKALKNVIANALPGAQVMGLDGDEVAPQRVPDGGRVIVRTGDPGQPEVDLSPARYNYDHSIPIEIAAYKSAGRTAEEALDDMLMAIDAAVLADRFLGGLCTYLDAMAPATDDIFTEGATPLRGADLMLVASYTTTSPLT</sequence>